<keyword evidence="2" id="KW-1185">Reference proteome</keyword>
<comment type="caution">
    <text evidence="1">The sequence shown here is derived from an EMBL/GenBank/DDBJ whole genome shotgun (WGS) entry which is preliminary data.</text>
</comment>
<proteinExistence type="predicted"/>
<accession>A0A7W7LIJ9</accession>
<name>A0A7W7LIJ9_STRNE</name>
<dbReference type="AlphaFoldDB" id="A0A7W7LIJ9"/>
<reference evidence="1 2" key="1">
    <citation type="submission" date="2020-08" db="EMBL/GenBank/DDBJ databases">
        <title>Genomic Encyclopedia of Type Strains, Phase III (KMG-III): the genomes of soil and plant-associated and newly described type strains.</title>
        <authorList>
            <person name="Whitman W."/>
        </authorList>
    </citation>
    <scope>NUCLEOTIDE SEQUENCE [LARGE SCALE GENOMIC DNA]</scope>
    <source>
        <strain evidence="1 2">CECT 3265</strain>
    </source>
</reference>
<sequence>MFAPQTLLLSHVDAMVETVDPEAFGTPRHSWRMLAEDPHTGGLLA</sequence>
<evidence type="ECO:0000313" key="2">
    <source>
        <dbReference type="Proteomes" id="UP000556436"/>
    </source>
</evidence>
<dbReference type="Proteomes" id="UP000556436">
    <property type="component" value="Unassembled WGS sequence"/>
</dbReference>
<gene>
    <name evidence="1" type="ORF">FHS38_006804</name>
</gene>
<organism evidence="1 2">
    <name type="scientific">Streptomyces netropsis</name>
    <name type="common">Streptoverticillium netropsis</name>
    <dbReference type="NCBI Taxonomy" id="55404"/>
    <lineage>
        <taxon>Bacteria</taxon>
        <taxon>Bacillati</taxon>
        <taxon>Actinomycetota</taxon>
        <taxon>Actinomycetes</taxon>
        <taxon>Kitasatosporales</taxon>
        <taxon>Streptomycetaceae</taxon>
        <taxon>Streptomyces</taxon>
    </lineage>
</organism>
<dbReference type="EMBL" id="JACHJG010000024">
    <property type="protein sequence ID" value="MBB4890714.1"/>
    <property type="molecule type" value="Genomic_DNA"/>
</dbReference>
<evidence type="ECO:0000313" key="1">
    <source>
        <dbReference type="EMBL" id="MBB4890714.1"/>
    </source>
</evidence>
<protein>
    <submittedName>
        <fullName evidence="1">Uncharacterized protein</fullName>
    </submittedName>
</protein>